<protein>
    <submittedName>
        <fullName evidence="6">LysR family transcriptional regulator</fullName>
    </submittedName>
</protein>
<dbReference type="Proteomes" id="UP000194161">
    <property type="component" value="Chromosome"/>
</dbReference>
<dbReference type="PANTHER" id="PTHR30346:SF28">
    <property type="entry name" value="HTH-TYPE TRANSCRIPTIONAL REGULATOR CYNR"/>
    <property type="match status" value="1"/>
</dbReference>
<dbReference type="GO" id="GO:0003677">
    <property type="term" value="F:DNA binding"/>
    <property type="evidence" value="ECO:0007669"/>
    <property type="project" value="UniProtKB-KW"/>
</dbReference>
<comment type="similarity">
    <text evidence="1">Belongs to the LysR transcriptional regulatory family.</text>
</comment>
<dbReference type="InterPro" id="IPR000847">
    <property type="entry name" value="LysR_HTH_N"/>
</dbReference>
<accession>A0A1W6ZBC3</accession>
<dbReference type="GO" id="GO:0032993">
    <property type="term" value="C:protein-DNA complex"/>
    <property type="evidence" value="ECO:0007669"/>
    <property type="project" value="TreeGrafter"/>
</dbReference>
<keyword evidence="3" id="KW-0238">DNA-binding</keyword>
<keyword evidence="2" id="KW-0805">Transcription regulation</keyword>
<dbReference type="SUPFAM" id="SSF46785">
    <property type="entry name" value="Winged helix' DNA-binding domain"/>
    <property type="match status" value="1"/>
</dbReference>
<dbReference type="KEGG" id="bgm:CAL15_09225"/>
<evidence type="ECO:0000256" key="2">
    <source>
        <dbReference type="ARBA" id="ARBA00023015"/>
    </source>
</evidence>
<proteinExistence type="inferred from homology"/>
<dbReference type="Gene3D" id="3.40.190.10">
    <property type="entry name" value="Periplasmic binding protein-like II"/>
    <property type="match status" value="2"/>
</dbReference>
<dbReference type="PANTHER" id="PTHR30346">
    <property type="entry name" value="TRANSCRIPTIONAL DUAL REGULATOR HCAR-RELATED"/>
    <property type="match status" value="1"/>
</dbReference>
<keyword evidence="7" id="KW-1185">Reference proteome</keyword>
<gene>
    <name evidence="6" type="ORF">CAL15_09225</name>
</gene>
<evidence type="ECO:0000256" key="1">
    <source>
        <dbReference type="ARBA" id="ARBA00009437"/>
    </source>
</evidence>
<dbReference type="OrthoDB" id="8707631at2"/>
<keyword evidence="4" id="KW-0804">Transcription</keyword>
<sequence>MNLRSLETLRAILVHGSFTAAGEAVGCSPSAVSLQVKQLEQFFGQPLFDRSTRVIKPTPFALQIAAAADEFADTIASLRTRPSIAIEGRLRLGAITSMQSDLLPQALLTLQQRHPKLDVKIPPLNDTNEILKELRAGRIDVALVVRPGGGGSSRLAWGDLVRQPYVMLAPPGAAERSPQALVKAHGWVAYDTGLPGGQVAARHVRSIVPGAAFRMELRSMDALVSLVSLGMGVTVIPRPRRPLAAAYGVQEVDLGRHAPHRQIALAWRRTDEGNRRISAVMDAFVATCRSDA</sequence>
<evidence type="ECO:0000313" key="6">
    <source>
        <dbReference type="EMBL" id="ARP94552.1"/>
    </source>
</evidence>
<evidence type="ECO:0000256" key="4">
    <source>
        <dbReference type="ARBA" id="ARBA00023163"/>
    </source>
</evidence>
<organism evidence="6 7">
    <name type="scientific">Bordetella genomosp. 13</name>
    <dbReference type="NCBI Taxonomy" id="463040"/>
    <lineage>
        <taxon>Bacteria</taxon>
        <taxon>Pseudomonadati</taxon>
        <taxon>Pseudomonadota</taxon>
        <taxon>Betaproteobacteria</taxon>
        <taxon>Burkholderiales</taxon>
        <taxon>Alcaligenaceae</taxon>
        <taxon>Bordetella</taxon>
    </lineage>
</organism>
<dbReference type="AlphaFoldDB" id="A0A1W6ZBC3"/>
<dbReference type="InterPro" id="IPR036390">
    <property type="entry name" value="WH_DNA-bd_sf"/>
</dbReference>
<dbReference type="SUPFAM" id="SSF53850">
    <property type="entry name" value="Periplasmic binding protein-like II"/>
    <property type="match status" value="1"/>
</dbReference>
<feature type="domain" description="HTH lysR-type" evidence="5">
    <location>
        <begin position="1"/>
        <end position="58"/>
    </location>
</feature>
<dbReference type="RefSeq" id="WP_086078321.1">
    <property type="nucleotide sequence ID" value="NZ_CP021111.1"/>
</dbReference>
<dbReference type="Gene3D" id="1.10.10.10">
    <property type="entry name" value="Winged helix-like DNA-binding domain superfamily/Winged helix DNA-binding domain"/>
    <property type="match status" value="1"/>
</dbReference>
<dbReference type="STRING" id="463040.CAL15_09225"/>
<evidence type="ECO:0000256" key="3">
    <source>
        <dbReference type="ARBA" id="ARBA00023125"/>
    </source>
</evidence>
<dbReference type="Pfam" id="PF03466">
    <property type="entry name" value="LysR_substrate"/>
    <property type="match status" value="1"/>
</dbReference>
<reference evidence="6 7" key="1">
    <citation type="submission" date="2017-05" db="EMBL/GenBank/DDBJ databases">
        <title>Complete and WGS of Bordetella genogroups.</title>
        <authorList>
            <person name="Spilker T."/>
            <person name="LiPuma J."/>
        </authorList>
    </citation>
    <scope>NUCLEOTIDE SEQUENCE [LARGE SCALE GENOMIC DNA]</scope>
    <source>
        <strain evidence="6 7">AU7206</strain>
    </source>
</reference>
<evidence type="ECO:0000259" key="5">
    <source>
        <dbReference type="PROSITE" id="PS50931"/>
    </source>
</evidence>
<dbReference type="PROSITE" id="PS50931">
    <property type="entry name" value="HTH_LYSR"/>
    <property type="match status" value="1"/>
</dbReference>
<evidence type="ECO:0000313" key="7">
    <source>
        <dbReference type="Proteomes" id="UP000194161"/>
    </source>
</evidence>
<dbReference type="Pfam" id="PF00126">
    <property type="entry name" value="HTH_1"/>
    <property type="match status" value="1"/>
</dbReference>
<dbReference type="GO" id="GO:0003700">
    <property type="term" value="F:DNA-binding transcription factor activity"/>
    <property type="evidence" value="ECO:0007669"/>
    <property type="project" value="InterPro"/>
</dbReference>
<dbReference type="InterPro" id="IPR036388">
    <property type="entry name" value="WH-like_DNA-bd_sf"/>
</dbReference>
<name>A0A1W6ZBC3_9BORD</name>
<dbReference type="InterPro" id="IPR005119">
    <property type="entry name" value="LysR_subst-bd"/>
</dbReference>
<dbReference type="EMBL" id="CP021111">
    <property type="protein sequence ID" value="ARP94552.1"/>
    <property type="molecule type" value="Genomic_DNA"/>
</dbReference>